<evidence type="ECO:0000256" key="1">
    <source>
        <dbReference type="SAM" id="MobiDB-lite"/>
    </source>
</evidence>
<reference evidence="3" key="1">
    <citation type="submission" date="2017-09" db="EMBL/GenBank/DDBJ databases">
        <title>Depth-based differentiation of microbial function through sediment-hosted aquifers and enrichment of novel symbionts in the deep terrestrial subsurface.</title>
        <authorList>
            <person name="Probst A.J."/>
            <person name="Ladd B."/>
            <person name="Jarett J.K."/>
            <person name="Geller-Mcgrath D.E."/>
            <person name="Sieber C.M.K."/>
            <person name="Emerson J.B."/>
            <person name="Anantharaman K."/>
            <person name="Thomas B.C."/>
            <person name="Malmstrom R."/>
            <person name="Stieglmeier M."/>
            <person name="Klingl A."/>
            <person name="Woyke T."/>
            <person name="Ryan C.M."/>
            <person name="Banfield J.F."/>
        </authorList>
    </citation>
    <scope>NUCLEOTIDE SEQUENCE [LARGE SCALE GENOMIC DNA]</scope>
</reference>
<organism evidence="2 3">
    <name type="scientific">Candidatus Harrisonbacteria bacterium CG10_big_fil_rev_8_21_14_0_10_42_17</name>
    <dbReference type="NCBI Taxonomy" id="1974584"/>
    <lineage>
        <taxon>Bacteria</taxon>
        <taxon>Candidatus Harrisoniibacteriota</taxon>
    </lineage>
</organism>
<dbReference type="AlphaFoldDB" id="A0A2M6WGW2"/>
<evidence type="ECO:0000313" key="2">
    <source>
        <dbReference type="EMBL" id="PIT92040.1"/>
    </source>
</evidence>
<sequence>MVCSLREHGFNFSDEGRRNGGNELDIEGEGNGDRREKASRRSHSVERDRSGDPSPGGAA</sequence>
<feature type="compositionally biased region" description="Basic and acidic residues" evidence="1">
    <location>
        <begin position="1"/>
        <end position="20"/>
    </location>
</feature>
<feature type="region of interest" description="Disordered" evidence="1">
    <location>
        <begin position="1"/>
        <end position="59"/>
    </location>
</feature>
<accession>A0A2M6WGW2</accession>
<gene>
    <name evidence="2" type="ORF">COU08_04265</name>
</gene>
<evidence type="ECO:0000313" key="3">
    <source>
        <dbReference type="Proteomes" id="UP000228635"/>
    </source>
</evidence>
<name>A0A2M6WGW2_9BACT</name>
<protein>
    <submittedName>
        <fullName evidence="2">Uncharacterized protein</fullName>
    </submittedName>
</protein>
<comment type="caution">
    <text evidence="2">The sequence shown here is derived from an EMBL/GenBank/DDBJ whole genome shotgun (WGS) entry which is preliminary data.</text>
</comment>
<proteinExistence type="predicted"/>
<dbReference type="Proteomes" id="UP000228635">
    <property type="component" value="Unassembled WGS sequence"/>
</dbReference>
<dbReference type="EMBL" id="PFBA01000035">
    <property type="protein sequence ID" value="PIT92040.1"/>
    <property type="molecule type" value="Genomic_DNA"/>
</dbReference>